<organism evidence="1 2">
    <name type="scientific">Mycena indigotica</name>
    <dbReference type="NCBI Taxonomy" id="2126181"/>
    <lineage>
        <taxon>Eukaryota</taxon>
        <taxon>Fungi</taxon>
        <taxon>Dikarya</taxon>
        <taxon>Basidiomycota</taxon>
        <taxon>Agaricomycotina</taxon>
        <taxon>Agaricomycetes</taxon>
        <taxon>Agaricomycetidae</taxon>
        <taxon>Agaricales</taxon>
        <taxon>Marasmiineae</taxon>
        <taxon>Mycenaceae</taxon>
        <taxon>Mycena</taxon>
    </lineage>
</organism>
<comment type="caution">
    <text evidence="1">The sequence shown here is derived from an EMBL/GenBank/DDBJ whole genome shotgun (WGS) entry which is preliminary data.</text>
</comment>
<dbReference type="Gene3D" id="2.60.120.620">
    <property type="entry name" value="q2cbj1_9rhob like domain"/>
    <property type="match status" value="1"/>
</dbReference>
<dbReference type="GeneID" id="59347028"/>
<protein>
    <recommendedName>
        <fullName evidence="3">Prolyl 4-hydroxylase alpha subunit Fe(2+) 2OG dioxygenase domain-containing protein</fullName>
    </recommendedName>
</protein>
<proteinExistence type="predicted"/>
<dbReference type="PANTHER" id="PTHR33099:SF7">
    <property type="entry name" value="MYND-TYPE DOMAIN-CONTAINING PROTEIN"/>
    <property type="match status" value="1"/>
</dbReference>
<reference evidence="1" key="1">
    <citation type="submission" date="2020-05" db="EMBL/GenBank/DDBJ databases">
        <title>Mycena genomes resolve the evolution of fungal bioluminescence.</title>
        <authorList>
            <person name="Tsai I.J."/>
        </authorList>
    </citation>
    <scope>NUCLEOTIDE SEQUENCE</scope>
    <source>
        <strain evidence="1">171206Taipei</strain>
    </source>
</reference>
<evidence type="ECO:0008006" key="3">
    <source>
        <dbReference type="Google" id="ProtNLM"/>
    </source>
</evidence>
<gene>
    <name evidence="1" type="ORF">MIND_00782500</name>
</gene>
<evidence type="ECO:0000313" key="2">
    <source>
        <dbReference type="Proteomes" id="UP000636479"/>
    </source>
</evidence>
<dbReference type="PANTHER" id="PTHR33099">
    <property type="entry name" value="FE2OG DIOXYGENASE DOMAIN-CONTAINING PROTEIN"/>
    <property type="match status" value="1"/>
</dbReference>
<dbReference type="Proteomes" id="UP000636479">
    <property type="component" value="Unassembled WGS sequence"/>
</dbReference>
<dbReference type="EMBL" id="JACAZF010000006">
    <property type="protein sequence ID" value="KAF7302156.1"/>
    <property type="molecule type" value="Genomic_DNA"/>
</dbReference>
<evidence type="ECO:0000313" key="1">
    <source>
        <dbReference type="EMBL" id="KAF7302156.1"/>
    </source>
</evidence>
<dbReference type="AlphaFoldDB" id="A0A8H6SP22"/>
<accession>A0A8H6SP22</accession>
<keyword evidence="2" id="KW-1185">Reference proteome</keyword>
<dbReference type="RefSeq" id="XP_037220156.1">
    <property type="nucleotide sequence ID" value="XM_037364512.1"/>
</dbReference>
<dbReference type="OrthoDB" id="124582at2759"/>
<sequence length="1183" mass="128488">MAASGGAPAAPKPAQNIELELKGVLSSDLDFKGEFAFGKPFPDAPNPCLDLEDIGLVGLPLSPAMARSVIGKCRQAPFGKGERTIVDTEVRDTWEMDATKIKFSNAAWGPFMDRVVREVCQTLGVNFAASKPRAELYKLLVYETGSHFLPHVDTEKANGMFASIVVVLPSLFTGGDAHTSHSGTKNLLNSSNNSMTTTTVLAWYTDVTHEIKPITSGYRFALTYNLVHTTTAIRPALSSADGAMTKLRAIFNSWNENKNAPEKIFYLLGHHYSQVNLSASALKSSDAHIMAILDTLAKEIGFGLGLANLELRQSGSADDDGGYGRYGRYGRYGGYSDEEIDDNDVGFMEIEETTTTFENFVDPDGNAINYDEDLEIDGSLQRELERRGDYEQDYEGYMGNGAGSLERFYRSSVLVIWPRWSHVGGGGGDRRAVGALERLETLNSDSPTPEELVDFKYVCSVVKDLADEDQSTAVERLFAAAILWHDAVLWTEAVAQCCAPDMSLDAVTEDDMHDARATFGFSVMSYSLRPVILGHKSNERLQFVQNLKALQEDERDNDGLAIGSFIREMLKEVLDNMRPYSSLAELQSFSKEMLAEGGASMLLDRLLPQLSKLTTSFNVGVFEKFIDWLHGEWDLTTTTVADDEVASRNTVMTSLLGILLPMKTLFATKIIEAPNPGYGYGYYGSKSTVVQGDSAPALALITKCLDYGNPQLAVSLVESINAGATKRAADSAKPNPGPANTALVGVRPVDPLQKEWQDAQASVAIVPGIVFTLVPAVKDLFQNRAPEINLDTQLMQMAQTAVDIKLNAAKAGGVVKREELAKLLDVTKALSNSDALLTSIISTLKSLPWNEASWIACMEEFQTRRQSKEATFGPPVLEMIMVYAQKVALPAVPTHNYYGGGANINVAVSITALHLSSRMGGLAAVSLVINRIMRPATTTEAYVTQCLVPLIPELKILANSNNVSLATSPFSLAFRLIVAAWMDKVLGQKPNLNRVKEFSDKIKRVTCKCTYCTQVLRFLQSSDQQSTHISRVGAPNVKHVTREFGGRFGNDVKLEVIRSSPQGLSVNKASELARAAKWGGLLTQGRGLLASIGSDAVLKSIWGDSYPAALHELLTKDQRNAVITQGAPAQAGPSQPRMPNNTQLAGTAVPAIPAKRKSMEGVGAASKKQKVTKKSTDVIEISD</sequence>
<name>A0A8H6SP22_9AGAR</name>